<sequence length="158" mass="16572">MTGQDSSAADGRDRTTADVLVDGETPRSLDALLSTAGVGTVERTLGYDCLSRGLVDATWRGVPVRDLVEAVGLPDETTHLLVESRDGHRGCVPIGTALDGLLALERDGEPLSGPRFLAPQIEGPRAVKDVARLEPVALAPHEDRTAYETTGGATDDGD</sequence>
<dbReference type="AlphaFoldDB" id="A0ABD6DNJ2"/>
<dbReference type="Pfam" id="PF00174">
    <property type="entry name" value="Oxidored_molyb"/>
    <property type="match status" value="1"/>
</dbReference>
<protein>
    <submittedName>
        <fullName evidence="2">Molybdopterin-dependent oxidoreductase</fullName>
    </submittedName>
</protein>
<dbReference type="InterPro" id="IPR000572">
    <property type="entry name" value="OxRdtase_Mopterin-bd_dom"/>
</dbReference>
<evidence type="ECO:0000313" key="3">
    <source>
        <dbReference type="Proteomes" id="UP001597034"/>
    </source>
</evidence>
<dbReference type="InterPro" id="IPR036374">
    <property type="entry name" value="OxRdtase_Mopterin-bd_sf"/>
</dbReference>
<comment type="caution">
    <text evidence="2">The sequence shown here is derived from an EMBL/GenBank/DDBJ whole genome shotgun (WGS) entry which is preliminary data.</text>
</comment>
<dbReference type="EMBL" id="JBHUDO010000004">
    <property type="protein sequence ID" value="MFD1647612.1"/>
    <property type="molecule type" value="Genomic_DNA"/>
</dbReference>
<keyword evidence="3" id="KW-1185">Reference proteome</keyword>
<name>A0ABD6DNJ2_9EURY</name>
<proteinExistence type="predicted"/>
<accession>A0ABD6DNJ2</accession>
<evidence type="ECO:0000259" key="1">
    <source>
        <dbReference type="Pfam" id="PF00174"/>
    </source>
</evidence>
<dbReference type="SUPFAM" id="SSF56524">
    <property type="entry name" value="Oxidoreductase molybdopterin-binding domain"/>
    <property type="match status" value="1"/>
</dbReference>
<gene>
    <name evidence="2" type="ORF">ACFSBL_18120</name>
</gene>
<dbReference type="Gene3D" id="3.90.420.10">
    <property type="entry name" value="Oxidoreductase, molybdopterin-binding domain"/>
    <property type="match status" value="1"/>
</dbReference>
<dbReference type="Proteomes" id="UP001597034">
    <property type="component" value="Unassembled WGS sequence"/>
</dbReference>
<evidence type="ECO:0000313" key="2">
    <source>
        <dbReference type="EMBL" id="MFD1647612.1"/>
    </source>
</evidence>
<organism evidence="2 3">
    <name type="scientific">Haloarchaeobius litoreus</name>
    <dbReference type="NCBI Taxonomy" id="755306"/>
    <lineage>
        <taxon>Archaea</taxon>
        <taxon>Methanobacteriati</taxon>
        <taxon>Methanobacteriota</taxon>
        <taxon>Stenosarchaea group</taxon>
        <taxon>Halobacteria</taxon>
        <taxon>Halobacteriales</taxon>
        <taxon>Halorubellaceae</taxon>
        <taxon>Haloarchaeobius</taxon>
    </lineage>
</organism>
<reference evidence="2 3" key="1">
    <citation type="journal article" date="2019" name="Int. J. Syst. Evol. Microbiol.">
        <title>The Global Catalogue of Microorganisms (GCM) 10K type strain sequencing project: providing services to taxonomists for standard genome sequencing and annotation.</title>
        <authorList>
            <consortium name="The Broad Institute Genomics Platform"/>
            <consortium name="The Broad Institute Genome Sequencing Center for Infectious Disease"/>
            <person name="Wu L."/>
            <person name="Ma J."/>
        </authorList>
    </citation>
    <scope>NUCLEOTIDE SEQUENCE [LARGE SCALE GENOMIC DNA]</scope>
    <source>
        <strain evidence="2 3">CGMCC 1.10390</strain>
    </source>
</reference>
<dbReference type="RefSeq" id="WP_256401907.1">
    <property type="nucleotide sequence ID" value="NZ_JANHJR010000004.1"/>
</dbReference>
<feature type="domain" description="Oxidoreductase molybdopterin-binding" evidence="1">
    <location>
        <begin position="44"/>
        <end position="134"/>
    </location>
</feature>